<organism evidence="6 7">
    <name type="scientific">Agaricus bisporus var. burnettii</name>
    <dbReference type="NCBI Taxonomy" id="192524"/>
    <lineage>
        <taxon>Eukaryota</taxon>
        <taxon>Fungi</taxon>
        <taxon>Dikarya</taxon>
        <taxon>Basidiomycota</taxon>
        <taxon>Agaricomycotina</taxon>
        <taxon>Agaricomycetes</taxon>
        <taxon>Agaricomycetidae</taxon>
        <taxon>Agaricales</taxon>
        <taxon>Agaricineae</taxon>
        <taxon>Agaricaceae</taxon>
        <taxon>Agaricus</taxon>
    </lineage>
</organism>
<dbReference type="InterPro" id="IPR003890">
    <property type="entry name" value="MIF4G-like_typ-3"/>
</dbReference>
<evidence type="ECO:0000256" key="4">
    <source>
        <dbReference type="SAM" id="MobiDB-lite"/>
    </source>
</evidence>
<dbReference type="SMART" id="SM00543">
    <property type="entry name" value="MIF4G"/>
    <property type="match status" value="1"/>
</dbReference>
<dbReference type="GO" id="GO:0003723">
    <property type="term" value="F:RNA binding"/>
    <property type="evidence" value="ECO:0007669"/>
    <property type="project" value="InterPro"/>
</dbReference>
<dbReference type="Gene3D" id="1.25.40.180">
    <property type="match status" value="1"/>
</dbReference>
<evidence type="ECO:0000259" key="5">
    <source>
        <dbReference type="PROSITE" id="PS51366"/>
    </source>
</evidence>
<dbReference type="SUPFAM" id="SSF48371">
    <property type="entry name" value="ARM repeat"/>
    <property type="match status" value="1"/>
</dbReference>
<dbReference type="GO" id="GO:0005730">
    <property type="term" value="C:nucleolus"/>
    <property type="evidence" value="ECO:0007669"/>
    <property type="project" value="UniProtKB-SubCell"/>
</dbReference>
<dbReference type="GO" id="GO:0042274">
    <property type="term" value="P:ribosomal small subunit biogenesis"/>
    <property type="evidence" value="ECO:0007669"/>
    <property type="project" value="TreeGrafter"/>
</dbReference>
<feature type="compositionally biased region" description="Acidic residues" evidence="4">
    <location>
        <begin position="205"/>
        <end position="222"/>
    </location>
</feature>
<feature type="domain" description="MI" evidence="5">
    <location>
        <begin position="619"/>
        <end position="758"/>
    </location>
</feature>
<comment type="subcellular location">
    <subcellularLocation>
        <location evidence="1">Nucleus</location>
        <location evidence="1">Nucleolus</location>
    </subcellularLocation>
</comment>
<evidence type="ECO:0000256" key="2">
    <source>
        <dbReference type="ARBA" id="ARBA00006856"/>
    </source>
</evidence>
<evidence type="ECO:0000313" key="7">
    <source>
        <dbReference type="Proteomes" id="UP000629468"/>
    </source>
</evidence>
<dbReference type="Pfam" id="PF02854">
    <property type="entry name" value="MIF4G"/>
    <property type="match status" value="1"/>
</dbReference>
<evidence type="ECO:0000256" key="3">
    <source>
        <dbReference type="ARBA" id="ARBA00023242"/>
    </source>
</evidence>
<feature type="region of interest" description="Disordered" evidence="4">
    <location>
        <begin position="1"/>
        <end position="295"/>
    </location>
</feature>
<dbReference type="Proteomes" id="UP000629468">
    <property type="component" value="Unassembled WGS sequence"/>
</dbReference>
<dbReference type="SMART" id="SM00544">
    <property type="entry name" value="MA3"/>
    <property type="match status" value="1"/>
</dbReference>
<dbReference type="InterPro" id="IPR016024">
    <property type="entry name" value="ARM-type_fold"/>
</dbReference>
<evidence type="ECO:0000256" key="1">
    <source>
        <dbReference type="ARBA" id="ARBA00004604"/>
    </source>
</evidence>
<evidence type="ECO:0000313" key="6">
    <source>
        <dbReference type="EMBL" id="KAF7773240.1"/>
    </source>
</evidence>
<dbReference type="InterPro" id="IPR003891">
    <property type="entry name" value="Initiation_fac_eIF4g_MI"/>
</dbReference>
<feature type="compositionally biased region" description="Basic and acidic residues" evidence="4">
    <location>
        <begin position="100"/>
        <end position="111"/>
    </location>
</feature>
<feature type="compositionally biased region" description="Basic and acidic residues" evidence="4">
    <location>
        <begin position="117"/>
        <end position="144"/>
    </location>
</feature>
<dbReference type="AlphaFoldDB" id="A0A8H7F1R1"/>
<name>A0A8H7F1R1_AGABI</name>
<feature type="compositionally biased region" description="Basic and acidic residues" evidence="4">
    <location>
        <begin position="45"/>
        <end position="59"/>
    </location>
</feature>
<proteinExistence type="inferred from homology"/>
<feature type="compositionally biased region" description="Acidic residues" evidence="4">
    <location>
        <begin position="228"/>
        <end position="240"/>
    </location>
</feature>
<dbReference type="InterPro" id="IPR050781">
    <property type="entry name" value="CWC22_splicing_factor"/>
</dbReference>
<dbReference type="EMBL" id="JABXXO010000007">
    <property type="protein sequence ID" value="KAF7773240.1"/>
    <property type="molecule type" value="Genomic_DNA"/>
</dbReference>
<dbReference type="PANTHER" id="PTHR18034">
    <property type="entry name" value="CELL CYCLE CONTROL PROTEIN CWF22-RELATED"/>
    <property type="match status" value="1"/>
</dbReference>
<comment type="similarity">
    <text evidence="2">Belongs to the CWC22 family.</text>
</comment>
<dbReference type="PANTHER" id="PTHR18034:SF4">
    <property type="entry name" value="NUCLEOLAR MIF4G DOMAIN-CONTAINING PROTEIN 1"/>
    <property type="match status" value="1"/>
</dbReference>
<gene>
    <name evidence="6" type="ORF">Agabi119p4_5407</name>
</gene>
<accession>A0A8H7F1R1</accession>
<dbReference type="PROSITE" id="PS51366">
    <property type="entry name" value="MI"/>
    <property type="match status" value="1"/>
</dbReference>
<dbReference type="Pfam" id="PF02847">
    <property type="entry name" value="MA3"/>
    <property type="match status" value="1"/>
</dbReference>
<comment type="caution">
    <text evidence="6">The sequence shown here is derived from an EMBL/GenBank/DDBJ whole genome shotgun (WGS) entry which is preliminary data.</text>
</comment>
<feature type="compositionally biased region" description="Basic residues" evidence="4">
    <location>
        <begin position="35"/>
        <end position="44"/>
    </location>
</feature>
<keyword evidence="3" id="KW-0539">Nucleus</keyword>
<sequence>MNRYKKHSTTRLPSSLLEEIQAKDDGQNEYNKGSSTKKFRVRSSSRKEARKQGRTEQKVKRAQFFSTRKRHAEDGDLPGSPQQKRARTNDEPRLGQNLEKQVEKAPNDSHRKTNSQDTRKNEDSLREIHQKDHRAAEKRREKNTRAIVPSRSQAEEREDVYISLLEKKLGYTRTSRKKKNILENDGLDDLLDWAYSLNFPTTTGDAEEEDEDGDVSEDEVNEDNSSQDSEDSEEEEEEEWTGIPSPHDTGSDKAEGEADAQVEDDSRPAAPEPSAAVTRYIPPHLRKSQNEQDSEAITRLKKQLKGLLNRMSEQNLASIIDSVEDLYRDNRRHDVTSCITDLVIQGISSHSVLLDSYVVLHAALISSLHKLIGVEFAAYFVQNVVTNYEHHHSVLQTPDMSEPVISDTPDENQETKGKECSNLMVLLSELYNFQVISSVLVFDLIRQLLNNTLHEFDVELLLKLMRNSGQQLRHDDPAALKDIIEIVQKKVAGKDDQDLSSRTRFIIETLINLKNNKLKRNASQNQGGEAVERMKRFLANLSKRKHVLAHDALRVSLEDLHSAESKGKWWLVGAAWGGNPLVEAHDAIANTQVNGQAAPTTDPANDLLKLARKQGMNTDIRRSIFVVLMSSDDYVDACERLSQLNLTELQQREIVRVLLHCCGNEKTYNPYYVLVCQHLCRQSHSYRITLQFCLWDFLRDLGEVTVGGVETVKNVRDDGTGFDLKKISNSRMRNVAKAYAWWIAKDTVNLSILKAVDFTILKPQGRHFLRELLLHVFISSQTVTPLIDAKQLEETRNRSGIEEIFTRAARMENLAMGLVFFMSSAFSQESLEDERLTKFIKWANKIALDTLRTGVDVIPML</sequence>
<reference evidence="6 7" key="1">
    <citation type="journal article" name="Sci. Rep.">
        <title>Telomere-to-telomere assembled and centromere annotated genomes of the two main subspecies of the button mushroom Agaricus bisporus reveal especially polymorphic chromosome ends.</title>
        <authorList>
            <person name="Sonnenberg A.S.M."/>
            <person name="Sedaghat-Telgerd N."/>
            <person name="Lavrijssen B."/>
            <person name="Ohm R.A."/>
            <person name="Hendrickx P.M."/>
            <person name="Scholtmeijer K."/>
            <person name="Baars J.J.P."/>
            <person name="van Peer A."/>
        </authorList>
    </citation>
    <scope>NUCLEOTIDE SEQUENCE [LARGE SCALE GENOMIC DNA]</scope>
    <source>
        <strain evidence="6 7">H119_p4</strain>
    </source>
</reference>
<protein>
    <recommendedName>
        <fullName evidence="5">MI domain-containing protein</fullName>
    </recommendedName>
</protein>